<feature type="chain" id="PRO_5044822674" evidence="4">
    <location>
        <begin position="23"/>
        <end position="733"/>
    </location>
</feature>
<feature type="compositionally biased region" description="Acidic residues" evidence="3">
    <location>
        <begin position="430"/>
        <end position="439"/>
    </location>
</feature>
<dbReference type="AlphaFoldDB" id="A0ABD3MSQ3"/>
<feature type="compositionally biased region" description="Basic and acidic residues" evidence="3">
    <location>
        <begin position="250"/>
        <end position="265"/>
    </location>
</feature>
<dbReference type="InterPro" id="IPR043504">
    <property type="entry name" value="Peptidase_S1_PA_chymotrypsin"/>
</dbReference>
<dbReference type="PANTHER" id="PTHR15462">
    <property type="entry name" value="SERINE PROTEASE"/>
    <property type="match status" value="1"/>
</dbReference>
<feature type="compositionally biased region" description="Basic and acidic residues" evidence="3">
    <location>
        <begin position="416"/>
        <end position="429"/>
    </location>
</feature>
<name>A0ABD3MSQ3_9STRA</name>
<feature type="compositionally biased region" description="Basic and acidic residues" evidence="3">
    <location>
        <begin position="275"/>
        <end position="293"/>
    </location>
</feature>
<keyword evidence="1 4" id="KW-0732">Signal</keyword>
<evidence type="ECO:0000313" key="5">
    <source>
        <dbReference type="EMBL" id="KAL3766999.1"/>
    </source>
</evidence>
<dbReference type="InterPro" id="IPR050966">
    <property type="entry name" value="Glutamyl_endopeptidase"/>
</dbReference>
<feature type="signal peptide" evidence="4">
    <location>
        <begin position="1"/>
        <end position="22"/>
    </location>
</feature>
<dbReference type="PANTHER" id="PTHR15462:SF19">
    <property type="entry name" value="PEPTIDASE S1 DOMAIN-CONTAINING PROTEIN"/>
    <property type="match status" value="1"/>
</dbReference>
<feature type="region of interest" description="Disordered" evidence="3">
    <location>
        <begin position="387"/>
        <end position="452"/>
    </location>
</feature>
<evidence type="ECO:0000256" key="3">
    <source>
        <dbReference type="SAM" id="MobiDB-lite"/>
    </source>
</evidence>
<evidence type="ECO:0000256" key="2">
    <source>
        <dbReference type="ARBA" id="ARBA00023026"/>
    </source>
</evidence>
<comment type="caution">
    <text evidence="5">The sequence shown here is derived from an EMBL/GenBank/DDBJ whole genome shotgun (WGS) entry which is preliminary data.</text>
</comment>
<evidence type="ECO:0000256" key="4">
    <source>
        <dbReference type="SAM" id="SignalP"/>
    </source>
</evidence>
<feature type="region of interest" description="Disordered" evidence="3">
    <location>
        <begin position="214"/>
        <end position="315"/>
    </location>
</feature>
<dbReference type="Gene3D" id="2.40.10.10">
    <property type="entry name" value="Trypsin-like serine proteases"/>
    <property type="match status" value="2"/>
</dbReference>
<keyword evidence="2" id="KW-0843">Virulence</keyword>
<feature type="compositionally biased region" description="Basic and acidic residues" evidence="3">
    <location>
        <begin position="214"/>
        <end position="234"/>
    </location>
</feature>
<evidence type="ECO:0000313" key="6">
    <source>
        <dbReference type="Proteomes" id="UP001530293"/>
    </source>
</evidence>
<keyword evidence="6" id="KW-1185">Reference proteome</keyword>
<feature type="region of interest" description="Disordered" evidence="3">
    <location>
        <begin position="172"/>
        <end position="193"/>
    </location>
</feature>
<dbReference type="SUPFAM" id="SSF50494">
    <property type="entry name" value="Trypsin-like serine proteases"/>
    <property type="match status" value="1"/>
</dbReference>
<reference evidence="5 6" key="1">
    <citation type="submission" date="2024-10" db="EMBL/GenBank/DDBJ databases">
        <title>Updated reference genomes for cyclostephanoid diatoms.</title>
        <authorList>
            <person name="Roberts W.R."/>
            <person name="Alverson A.J."/>
        </authorList>
    </citation>
    <scope>NUCLEOTIDE SEQUENCE [LARGE SCALE GENOMIC DNA]</scope>
    <source>
        <strain evidence="5 6">AJA232-27</strain>
    </source>
</reference>
<feature type="region of interest" description="Disordered" evidence="3">
    <location>
        <begin position="27"/>
        <end position="53"/>
    </location>
</feature>
<dbReference type="EMBL" id="JALLBG020000078">
    <property type="protein sequence ID" value="KAL3766999.1"/>
    <property type="molecule type" value="Genomic_DNA"/>
</dbReference>
<dbReference type="Proteomes" id="UP001530293">
    <property type="component" value="Unassembled WGS sequence"/>
</dbReference>
<dbReference type="InterPro" id="IPR009003">
    <property type="entry name" value="Peptidase_S1_PA"/>
</dbReference>
<accession>A0ABD3MSQ3</accession>
<proteinExistence type="predicted"/>
<organism evidence="5 6">
    <name type="scientific">Discostella pseudostelligera</name>
    <dbReference type="NCBI Taxonomy" id="259834"/>
    <lineage>
        <taxon>Eukaryota</taxon>
        <taxon>Sar</taxon>
        <taxon>Stramenopiles</taxon>
        <taxon>Ochrophyta</taxon>
        <taxon>Bacillariophyta</taxon>
        <taxon>Coscinodiscophyceae</taxon>
        <taxon>Thalassiosirophycidae</taxon>
        <taxon>Stephanodiscales</taxon>
        <taxon>Stephanodiscaceae</taxon>
        <taxon>Discostella</taxon>
    </lineage>
</organism>
<sequence>MKRRRNAIVAIAAASIASSGGAAVAASSSVAGEHDDEPSAFSQPQSPPLRTRSQHQYYHHPNRRQLQQSAAAAFASFTPQKIKHATPLDLKIDDDLGIPYMATLNGYMKPYAAETFAAGYNNRDYDAIETKSATKRTGGSSSIKAGNDDRDIGDARYWNSIINLNSILEGKKDDGGGRRSSNNSHHLQSHHKVVSDADDHLYFKLLEIDGINGKDKSLRGERRTDDERRLEEKSSSSSSGASLFVASYQEHSKEDEEDQHKESSRMRLKRGSRNKTKDDNVKIEKTDNNEDKKSNRRKNKLPRIDRISPSNGEIIQDKQTFRARVQPSSTTDVPVRSVYFQLTDSSGSKSDVLTVPRVSDNLYEITVDGFSKYEGTEWSFTLIAEDERGKERKSDDISFQIAEGGGGGGGDSFVDDDNHSSTGEEKEENRFDEEEENADDGAGSGLMPQKKATDSSWTYRGAITGATGRILFEFDGSDETFVCSGTVIHDGDGGRTPDHDNGRSIIQTAAHCAYSDVMKRFASKAIFIPDQESTLGSESDFDCFNDKFGCWYLSFAVVADGWTRGSFPENVEYDYAYWVVYDDPWNTHSGGYAPGLTGQLDLDVKSMRVDFDSNILLDREFIFSIGYSADKDPNLRHCAMESSKINGVDWYDNLWLEDCTLTGGASGGPWMMDMHEDGVGTLISVNSWGFAYKPGMAGPNLSTSTGSWAECLYTQAKRANDPGGEGGYIMDNC</sequence>
<evidence type="ECO:0000256" key="1">
    <source>
        <dbReference type="ARBA" id="ARBA00022729"/>
    </source>
</evidence>
<protein>
    <submittedName>
        <fullName evidence="5">Uncharacterized protein</fullName>
    </submittedName>
</protein>
<gene>
    <name evidence="5" type="ORF">ACHAWU_004497</name>
</gene>
<feature type="compositionally biased region" description="Basic and acidic residues" evidence="3">
    <location>
        <begin position="387"/>
        <end position="396"/>
    </location>
</feature>